<name>A0A1S1PA33_9ACTN</name>
<comment type="caution">
    <text evidence="2">The sequence shown here is derived from an EMBL/GenBank/DDBJ whole genome shotgun (WGS) entry which is preliminary data.</text>
</comment>
<feature type="region of interest" description="Disordered" evidence="1">
    <location>
        <begin position="1"/>
        <end position="160"/>
    </location>
</feature>
<evidence type="ECO:0000313" key="3">
    <source>
        <dbReference type="Proteomes" id="UP000179769"/>
    </source>
</evidence>
<accession>A0A1S1PA33</accession>
<dbReference type="OrthoDB" id="4981820at2"/>
<evidence type="ECO:0000313" key="2">
    <source>
        <dbReference type="EMBL" id="OHV19763.1"/>
    </source>
</evidence>
<feature type="compositionally biased region" description="Basic and acidic residues" evidence="1">
    <location>
        <begin position="122"/>
        <end position="132"/>
    </location>
</feature>
<feature type="compositionally biased region" description="Polar residues" evidence="1">
    <location>
        <begin position="133"/>
        <end position="152"/>
    </location>
</feature>
<gene>
    <name evidence="2" type="ORF">BBK14_28775</name>
</gene>
<sequence>MVVVERTGGGRRPVALENPFRDMGLPESSSGSADGRDHEVPTEATQSVEAPAPAAVDKAVPDLPGAVPTTVDKPLTFEKPAARNERGAAPTSVTAKIGPIDEAVVKDPPAPDAGQTAAPKAGRVEAAERRTETTSVFRNPDGTYTSEMSLGPTNFRDGTGRWRKIDTTLVPGDRGRLRVAATEVSADLAPTASDPQLARLEIEEGVSAAFGIAEAAPSTGRYS</sequence>
<organism evidence="2 3">
    <name type="scientific">Parafrankia soli</name>
    <dbReference type="NCBI Taxonomy" id="2599596"/>
    <lineage>
        <taxon>Bacteria</taxon>
        <taxon>Bacillati</taxon>
        <taxon>Actinomycetota</taxon>
        <taxon>Actinomycetes</taxon>
        <taxon>Frankiales</taxon>
        <taxon>Frankiaceae</taxon>
        <taxon>Parafrankia</taxon>
    </lineage>
</organism>
<dbReference type="Proteomes" id="UP000179769">
    <property type="component" value="Unassembled WGS sequence"/>
</dbReference>
<evidence type="ECO:0000256" key="1">
    <source>
        <dbReference type="SAM" id="MobiDB-lite"/>
    </source>
</evidence>
<feature type="compositionally biased region" description="Low complexity" evidence="1">
    <location>
        <begin position="50"/>
        <end position="64"/>
    </location>
</feature>
<dbReference type="RefSeq" id="WP_071067013.1">
    <property type="nucleotide sequence ID" value="NZ_MAXA01000274.1"/>
</dbReference>
<reference evidence="3" key="1">
    <citation type="submission" date="2016-07" db="EMBL/GenBank/DDBJ databases">
        <title>Frankia sp. NRRL B-16219 Genome sequencing.</title>
        <authorList>
            <person name="Ghodhbane-Gtari F."/>
            <person name="Swanson E."/>
            <person name="Gueddou A."/>
            <person name="Louati M."/>
            <person name="Nouioui I."/>
            <person name="Hezbri K."/>
            <person name="Abebe-Akele F."/>
            <person name="Simpson S."/>
            <person name="Morris K."/>
            <person name="Thomas K."/>
            <person name="Gtari M."/>
            <person name="Tisa L.S."/>
        </authorList>
    </citation>
    <scope>NUCLEOTIDE SEQUENCE [LARGE SCALE GENOMIC DNA]</scope>
    <source>
        <strain evidence="3">NRRL B-16219</strain>
    </source>
</reference>
<keyword evidence="3" id="KW-1185">Reference proteome</keyword>
<protein>
    <submittedName>
        <fullName evidence="2">Uncharacterized protein</fullName>
    </submittedName>
</protein>
<dbReference type="AlphaFoldDB" id="A0A1S1PA33"/>
<proteinExistence type="predicted"/>
<dbReference type="EMBL" id="MAXA01000274">
    <property type="protein sequence ID" value="OHV19763.1"/>
    <property type="molecule type" value="Genomic_DNA"/>
</dbReference>